<evidence type="ECO:0000256" key="2">
    <source>
        <dbReference type="ARBA" id="ARBA00008017"/>
    </source>
</evidence>
<evidence type="ECO:0000256" key="7">
    <source>
        <dbReference type="SAM" id="MobiDB-lite"/>
    </source>
</evidence>
<dbReference type="PROSITE" id="PS01246">
    <property type="entry name" value="UPF0003"/>
    <property type="match status" value="1"/>
</dbReference>
<dbReference type="SUPFAM" id="SSF82689">
    <property type="entry name" value="Mechanosensitive channel protein MscS (YggB), C-terminal domain"/>
    <property type="match status" value="1"/>
</dbReference>
<feature type="transmembrane region" description="Helical" evidence="8">
    <location>
        <begin position="170"/>
        <end position="191"/>
    </location>
</feature>
<dbReference type="SUPFAM" id="SSF82861">
    <property type="entry name" value="Mechanosensitive channel protein MscS (YggB), transmembrane region"/>
    <property type="match status" value="1"/>
</dbReference>
<dbReference type="PANTHER" id="PTHR43634">
    <property type="entry name" value="OW CONDUCTANCE MECHANOSENSITIVE CHANNEL"/>
    <property type="match status" value="1"/>
</dbReference>
<feature type="domain" description="Mechanosensitive ion channel MscS" evidence="9">
    <location>
        <begin position="178"/>
        <end position="247"/>
    </location>
</feature>
<feature type="transmembrane region" description="Helical" evidence="8">
    <location>
        <begin position="90"/>
        <end position="111"/>
    </location>
</feature>
<feature type="region of interest" description="Disordered" evidence="7">
    <location>
        <begin position="355"/>
        <end position="374"/>
    </location>
</feature>
<gene>
    <name evidence="11" type="ORF">NBRC116585_25570</name>
</gene>
<dbReference type="Gene3D" id="3.30.70.100">
    <property type="match status" value="1"/>
</dbReference>
<name>A0ABQ0A222_9GAMM</name>
<dbReference type="Pfam" id="PF00924">
    <property type="entry name" value="MS_channel_2nd"/>
    <property type="match status" value="1"/>
</dbReference>
<feature type="domain" description="Mechanosensitive ion channel MscS C-terminal" evidence="10">
    <location>
        <begin position="256"/>
        <end position="338"/>
    </location>
</feature>
<dbReference type="Gene3D" id="2.30.30.60">
    <property type="match status" value="1"/>
</dbReference>
<dbReference type="InterPro" id="IPR011066">
    <property type="entry name" value="MscS_channel_C_sf"/>
</dbReference>
<dbReference type="InterPro" id="IPR010920">
    <property type="entry name" value="LSM_dom_sf"/>
</dbReference>
<protein>
    <submittedName>
        <fullName evidence="11">Mechanosensitive ion channel family protein</fullName>
    </submittedName>
</protein>
<evidence type="ECO:0000259" key="10">
    <source>
        <dbReference type="Pfam" id="PF21082"/>
    </source>
</evidence>
<dbReference type="InterPro" id="IPR023408">
    <property type="entry name" value="MscS_beta-dom_sf"/>
</dbReference>
<dbReference type="InterPro" id="IPR011014">
    <property type="entry name" value="MscS_channel_TM-2"/>
</dbReference>
<dbReference type="PANTHER" id="PTHR43634:SF2">
    <property type="entry name" value="LOW CONDUCTANCE MECHANOSENSITIVE CHANNEL YNAI"/>
    <property type="match status" value="1"/>
</dbReference>
<evidence type="ECO:0000313" key="11">
    <source>
        <dbReference type="EMBL" id="GAA6146439.1"/>
    </source>
</evidence>
<dbReference type="Proteomes" id="UP001481413">
    <property type="component" value="Unassembled WGS sequence"/>
</dbReference>
<proteinExistence type="inferred from homology"/>
<keyword evidence="6 8" id="KW-0472">Membrane</keyword>
<evidence type="ECO:0000256" key="1">
    <source>
        <dbReference type="ARBA" id="ARBA00004651"/>
    </source>
</evidence>
<keyword evidence="12" id="KW-1185">Reference proteome</keyword>
<dbReference type="SUPFAM" id="SSF50182">
    <property type="entry name" value="Sm-like ribonucleoproteins"/>
    <property type="match status" value="1"/>
</dbReference>
<evidence type="ECO:0000256" key="4">
    <source>
        <dbReference type="ARBA" id="ARBA00022692"/>
    </source>
</evidence>
<dbReference type="Pfam" id="PF21082">
    <property type="entry name" value="MS_channel_3rd"/>
    <property type="match status" value="1"/>
</dbReference>
<comment type="similarity">
    <text evidence="2">Belongs to the MscS (TC 1.A.23) family.</text>
</comment>
<evidence type="ECO:0000256" key="8">
    <source>
        <dbReference type="SAM" id="Phobius"/>
    </source>
</evidence>
<comment type="subcellular location">
    <subcellularLocation>
        <location evidence="1">Cell membrane</location>
        <topology evidence="1">Multi-pass membrane protein</topology>
    </subcellularLocation>
</comment>
<keyword evidence="4 8" id="KW-0812">Transmembrane</keyword>
<dbReference type="EMBL" id="BAABWH010000007">
    <property type="protein sequence ID" value="GAA6146439.1"/>
    <property type="molecule type" value="Genomic_DNA"/>
</dbReference>
<dbReference type="InterPro" id="IPR049278">
    <property type="entry name" value="MS_channel_C"/>
</dbReference>
<dbReference type="InterPro" id="IPR045042">
    <property type="entry name" value="YnaI-like"/>
</dbReference>
<feature type="transmembrane region" description="Helical" evidence="8">
    <location>
        <begin position="140"/>
        <end position="164"/>
    </location>
</feature>
<accession>A0ABQ0A222</accession>
<dbReference type="InterPro" id="IPR006686">
    <property type="entry name" value="MscS_channel_CS"/>
</dbReference>
<comment type="caution">
    <text evidence="11">The sequence shown here is derived from an EMBL/GenBank/DDBJ whole genome shotgun (WGS) entry which is preliminary data.</text>
</comment>
<organism evidence="11 12">
    <name type="scientific">Thalassolituus maritimus</name>
    <dbReference type="NCBI Taxonomy" id="484498"/>
    <lineage>
        <taxon>Bacteria</taxon>
        <taxon>Pseudomonadati</taxon>
        <taxon>Pseudomonadota</taxon>
        <taxon>Gammaproteobacteria</taxon>
        <taxon>Oceanospirillales</taxon>
        <taxon>Oceanospirillaceae</taxon>
        <taxon>Thalassolituus</taxon>
    </lineage>
</organism>
<dbReference type="Gene3D" id="1.10.287.1260">
    <property type="match status" value="1"/>
</dbReference>
<evidence type="ECO:0000256" key="5">
    <source>
        <dbReference type="ARBA" id="ARBA00022989"/>
    </source>
</evidence>
<feature type="transmembrane region" description="Helical" evidence="8">
    <location>
        <begin position="18"/>
        <end position="36"/>
    </location>
</feature>
<evidence type="ECO:0000313" key="12">
    <source>
        <dbReference type="Proteomes" id="UP001481413"/>
    </source>
</evidence>
<dbReference type="RefSeq" id="WP_353295660.1">
    <property type="nucleotide sequence ID" value="NZ_BAABWH010000007.1"/>
</dbReference>
<keyword evidence="5 8" id="KW-1133">Transmembrane helix</keyword>
<dbReference type="InterPro" id="IPR006685">
    <property type="entry name" value="MscS_channel_2nd"/>
</dbReference>
<evidence type="ECO:0000256" key="6">
    <source>
        <dbReference type="ARBA" id="ARBA00023136"/>
    </source>
</evidence>
<keyword evidence="3" id="KW-1003">Cell membrane</keyword>
<evidence type="ECO:0000259" key="9">
    <source>
        <dbReference type="Pfam" id="PF00924"/>
    </source>
</evidence>
<evidence type="ECO:0000256" key="3">
    <source>
        <dbReference type="ARBA" id="ARBA00022475"/>
    </source>
</evidence>
<sequence length="374" mass="42133">MDIYMSWWTELVGQDYEWFWNVGIALTLTLIAGLFWRMLRKRLVRLVASTENHWDDVVINAIAVPVNWMIVAVGLTWAADITAAYYDKEVQTSISIVRQLSLIILAAWAMWRLINRVEEKQLEGGMDPTTVQLVGKLAKLAVTILIILPVFQLLGISISGILAFGGMGGLIVGLAAKDLLANFFGSLIIYLDKPFKVGDWIRSPDRSIEGTVESIGFRVTRIRTFDKRPLYVPNSVFTSISVENPSRMLNRRIYETIGVRYQDAHTVRGIMEEIREMLRQHEEIDQEQTIIVNFNAFGASSLDFFIYTFTKTTNWVQYHEVKQDVLLKVMDIIHDRGADCAFPTRTLHLESMPAELSGGSLGGPGVSGQSVTQG</sequence>
<feature type="transmembrane region" description="Helical" evidence="8">
    <location>
        <begin position="57"/>
        <end position="78"/>
    </location>
</feature>
<reference evidence="11 12" key="1">
    <citation type="submission" date="2024-04" db="EMBL/GenBank/DDBJ databases">
        <title>Draft genome sequence of Thalassolituus maritimus NBRC 116585.</title>
        <authorList>
            <person name="Miyakawa T."/>
            <person name="Kusuya Y."/>
            <person name="Miura T."/>
        </authorList>
    </citation>
    <scope>NUCLEOTIDE SEQUENCE [LARGE SCALE GENOMIC DNA]</scope>
    <source>
        <strain evidence="11 12">5NW40-0001</strain>
    </source>
</reference>